<name>A0ABW1PSL4_9FLAO</name>
<dbReference type="InterPro" id="IPR011528">
    <property type="entry name" value="NERD"/>
</dbReference>
<comment type="caution">
    <text evidence="2">The sequence shown here is derived from an EMBL/GenBank/DDBJ whole genome shotgun (WGS) entry which is preliminary data.</text>
</comment>
<dbReference type="EMBL" id="JBHSQB010000018">
    <property type="protein sequence ID" value="MFC6098101.1"/>
    <property type="molecule type" value="Genomic_DNA"/>
</dbReference>
<keyword evidence="3" id="KW-1185">Reference proteome</keyword>
<reference evidence="3" key="1">
    <citation type="journal article" date="2019" name="Int. J. Syst. Evol. Microbiol.">
        <title>The Global Catalogue of Microorganisms (GCM) 10K type strain sequencing project: providing services to taxonomists for standard genome sequencing and annotation.</title>
        <authorList>
            <consortium name="The Broad Institute Genomics Platform"/>
            <consortium name="The Broad Institute Genome Sequencing Center for Infectious Disease"/>
            <person name="Wu L."/>
            <person name="Ma J."/>
        </authorList>
    </citation>
    <scope>NUCLEOTIDE SEQUENCE [LARGE SCALE GENOMIC DNA]</scope>
    <source>
        <strain evidence="3">CCUG 49679</strain>
    </source>
</reference>
<evidence type="ECO:0000259" key="1">
    <source>
        <dbReference type="PROSITE" id="PS50965"/>
    </source>
</evidence>
<evidence type="ECO:0000313" key="2">
    <source>
        <dbReference type="EMBL" id="MFC6098101.1"/>
    </source>
</evidence>
<gene>
    <name evidence="2" type="ORF">ACFPVY_15725</name>
</gene>
<sequence length="231" mass="26968">MVFITLIILIFETILFSWLQNNYLLKSVTDYHRGTETERKLVLKLLKSGIHFQTIFHDLYITNANGSYSQIDLVVPTKVGIIVFEVKKYSGWIFGNGNQPKWTQLLAYGKQRYRFYSPVFQNNKHILDLKKQLPQFENIPFYSVLVFYGDCVFKDISFIPNGTFIVKQHNVLKVIKNITNENEPANYINKREILNLLKNAVKNGENKDIMNKHIANIKNRFGEHRSIAPKP</sequence>
<feature type="domain" description="NERD" evidence="1">
    <location>
        <begin position="33"/>
        <end position="152"/>
    </location>
</feature>
<dbReference type="Proteomes" id="UP001596287">
    <property type="component" value="Unassembled WGS sequence"/>
</dbReference>
<organism evidence="2 3">
    <name type="scientific">Flavobacterium qiangtangense</name>
    <dbReference type="NCBI Taxonomy" id="1442595"/>
    <lineage>
        <taxon>Bacteria</taxon>
        <taxon>Pseudomonadati</taxon>
        <taxon>Bacteroidota</taxon>
        <taxon>Flavobacteriia</taxon>
        <taxon>Flavobacteriales</taxon>
        <taxon>Flavobacteriaceae</taxon>
        <taxon>Flavobacterium</taxon>
    </lineage>
</organism>
<dbReference type="RefSeq" id="WP_379793096.1">
    <property type="nucleotide sequence ID" value="NZ_JBHSQB010000018.1"/>
</dbReference>
<dbReference type="Pfam" id="PF08378">
    <property type="entry name" value="NERD"/>
    <property type="match status" value="1"/>
</dbReference>
<proteinExistence type="predicted"/>
<dbReference type="PROSITE" id="PS50965">
    <property type="entry name" value="NERD"/>
    <property type="match status" value="1"/>
</dbReference>
<evidence type="ECO:0000313" key="3">
    <source>
        <dbReference type="Proteomes" id="UP001596287"/>
    </source>
</evidence>
<accession>A0ABW1PSL4</accession>
<protein>
    <submittedName>
        <fullName evidence="2">Nuclease-related domain-containing protein</fullName>
    </submittedName>
</protein>